<sequence length="211" mass="24081">MDNLADYFNAVKSHLQAVNVLCMVHTINLAVRKGLALPHHVNKSTIDCYLLEAKQKQLGVKPAKLINDCPTRWNKADTSGSAFAIEAVLQQEMLIYERETQLPANSNPLPWWKTSSSRDPHLAQHYLSIPGRTSSWWDNFVNGVVVDEEWRENFRMSKTSLVALSEELRPYIQRQTTAMRAPIETIKRVALTLYYLSDEGRLRKTANAVSR</sequence>
<organism evidence="1 2">
    <name type="scientific">Merluccius polli</name>
    <name type="common">Benguela hake</name>
    <name type="synonym">Merluccius cadenati</name>
    <dbReference type="NCBI Taxonomy" id="89951"/>
    <lineage>
        <taxon>Eukaryota</taxon>
        <taxon>Metazoa</taxon>
        <taxon>Chordata</taxon>
        <taxon>Craniata</taxon>
        <taxon>Vertebrata</taxon>
        <taxon>Euteleostomi</taxon>
        <taxon>Actinopterygii</taxon>
        <taxon>Neopterygii</taxon>
        <taxon>Teleostei</taxon>
        <taxon>Neoteleostei</taxon>
        <taxon>Acanthomorphata</taxon>
        <taxon>Zeiogadaria</taxon>
        <taxon>Gadariae</taxon>
        <taxon>Gadiformes</taxon>
        <taxon>Gadoidei</taxon>
        <taxon>Merlucciidae</taxon>
        <taxon>Merluccius</taxon>
    </lineage>
</organism>
<evidence type="ECO:0000313" key="1">
    <source>
        <dbReference type="EMBL" id="KAK0154159.1"/>
    </source>
</evidence>
<accession>A0AA47N981</accession>
<evidence type="ECO:0000313" key="2">
    <source>
        <dbReference type="Proteomes" id="UP001174136"/>
    </source>
</evidence>
<name>A0AA47N981_MERPO</name>
<reference evidence="1" key="1">
    <citation type="journal article" date="2023" name="Front. Mar. Sci.">
        <title>A new Merluccius polli reference genome to investigate the effects of global change in West African waters.</title>
        <authorList>
            <person name="Mateo J.L."/>
            <person name="Blanco-Fernandez C."/>
            <person name="Garcia-Vazquez E."/>
            <person name="Machado-Schiaffino G."/>
        </authorList>
    </citation>
    <scope>NUCLEOTIDE SEQUENCE</scope>
    <source>
        <strain evidence="1">C29</strain>
        <tissue evidence="1">Fin</tissue>
    </source>
</reference>
<dbReference type="AlphaFoldDB" id="A0AA47N981"/>
<dbReference type="Proteomes" id="UP001174136">
    <property type="component" value="Unassembled WGS sequence"/>
</dbReference>
<proteinExistence type="predicted"/>
<dbReference type="EMBL" id="JAOPHQ010000580">
    <property type="protein sequence ID" value="KAK0154159.1"/>
    <property type="molecule type" value="Genomic_DNA"/>
</dbReference>
<protein>
    <submittedName>
        <fullName evidence="1">Uncharacterized protein</fullName>
    </submittedName>
</protein>
<gene>
    <name evidence="1" type="ORF">N1851_003746</name>
</gene>
<keyword evidence="2" id="KW-1185">Reference proteome</keyword>
<comment type="caution">
    <text evidence="1">The sequence shown here is derived from an EMBL/GenBank/DDBJ whole genome shotgun (WGS) entry which is preliminary data.</text>
</comment>